<dbReference type="EMBL" id="FOVL01000007">
    <property type="protein sequence ID" value="SFN53754.1"/>
    <property type="molecule type" value="Genomic_DNA"/>
</dbReference>
<dbReference type="Proteomes" id="UP000199153">
    <property type="component" value="Unassembled WGS sequence"/>
</dbReference>
<protein>
    <submittedName>
        <fullName evidence="1">Uncharacterized protein</fullName>
    </submittedName>
</protein>
<gene>
    <name evidence="1" type="ORF">SAMN05660413_01524</name>
</gene>
<proteinExistence type="predicted"/>
<dbReference type="STRING" id="287099.SAMN05660413_01524"/>
<dbReference type="RefSeq" id="WP_093407893.1">
    <property type="nucleotide sequence ID" value="NZ_FOVL01000007.1"/>
</dbReference>
<evidence type="ECO:0000313" key="1">
    <source>
        <dbReference type="EMBL" id="SFN53754.1"/>
    </source>
</evidence>
<dbReference type="OrthoDB" id="1452526at2"/>
<reference evidence="1 2" key="1">
    <citation type="submission" date="2016-10" db="EMBL/GenBank/DDBJ databases">
        <authorList>
            <person name="de Groot N.N."/>
        </authorList>
    </citation>
    <scope>NUCLEOTIDE SEQUENCE [LARGE SCALE GENOMIC DNA]</scope>
    <source>
        <strain evidence="1 2">DSM 17794</strain>
    </source>
</reference>
<sequence length="209" mass="24355">MEKLNKQDLTNLFQDVRSSYRLLALYQKRLLDLVNYIGNQYSLDFERGGPQFCKAGGNGKYFNLDYSGWNYLVLYFYSFKFSPIRIGEDVYRFRVIHQADTGFYDNGDMKLSKLAIDNFNEVDESETRLFLILCKNDDSFPLKDFLPPHLSKDSNGILKSENGDWVGVSYDMMEFINKEATDKVLRDFNEVIKSTFNIEILKAKEDVVS</sequence>
<keyword evidence="2" id="KW-1185">Reference proteome</keyword>
<evidence type="ECO:0000313" key="2">
    <source>
        <dbReference type="Proteomes" id="UP000199153"/>
    </source>
</evidence>
<dbReference type="AlphaFoldDB" id="A0A1I4ZU38"/>
<name>A0A1I4ZU38_9FLAO</name>
<organism evidence="1 2">
    <name type="scientific">Salegentibacter flavus</name>
    <dbReference type="NCBI Taxonomy" id="287099"/>
    <lineage>
        <taxon>Bacteria</taxon>
        <taxon>Pseudomonadati</taxon>
        <taxon>Bacteroidota</taxon>
        <taxon>Flavobacteriia</taxon>
        <taxon>Flavobacteriales</taxon>
        <taxon>Flavobacteriaceae</taxon>
        <taxon>Salegentibacter</taxon>
    </lineage>
</organism>
<accession>A0A1I4ZU38</accession>